<evidence type="ECO:0000313" key="2">
    <source>
        <dbReference type="EMBL" id="GEP67416.1"/>
    </source>
</evidence>
<feature type="compositionally biased region" description="Low complexity" evidence="1">
    <location>
        <begin position="31"/>
        <end position="44"/>
    </location>
</feature>
<comment type="caution">
    <text evidence="2">The sequence shown here is derived from an EMBL/GenBank/DDBJ whole genome shotgun (WGS) entry which is preliminary data.</text>
</comment>
<accession>A0A512P892</accession>
<dbReference type="Proteomes" id="UP000321798">
    <property type="component" value="Unassembled WGS sequence"/>
</dbReference>
<feature type="compositionally biased region" description="Basic and acidic residues" evidence="1">
    <location>
        <begin position="16"/>
        <end position="30"/>
    </location>
</feature>
<name>A0A512P892_9CELL</name>
<feature type="region of interest" description="Disordered" evidence="1">
    <location>
        <begin position="1"/>
        <end position="85"/>
    </location>
</feature>
<evidence type="ECO:0000313" key="3">
    <source>
        <dbReference type="Proteomes" id="UP000321798"/>
    </source>
</evidence>
<organism evidence="2 3">
    <name type="scientific">Cellulomonas soli</name>
    <dbReference type="NCBI Taxonomy" id="931535"/>
    <lineage>
        <taxon>Bacteria</taxon>
        <taxon>Bacillati</taxon>
        <taxon>Actinomycetota</taxon>
        <taxon>Actinomycetes</taxon>
        <taxon>Micrococcales</taxon>
        <taxon>Cellulomonadaceae</taxon>
        <taxon>Cellulomonas</taxon>
    </lineage>
</organism>
<protein>
    <submittedName>
        <fullName evidence="2">Uncharacterized protein</fullName>
    </submittedName>
</protein>
<proteinExistence type="predicted"/>
<reference evidence="2 3" key="1">
    <citation type="submission" date="2019-07" db="EMBL/GenBank/DDBJ databases">
        <title>Whole genome shotgun sequence of Cellulomonas soli NBRC 109434.</title>
        <authorList>
            <person name="Hosoyama A."/>
            <person name="Uohara A."/>
            <person name="Ohji S."/>
            <person name="Ichikawa N."/>
        </authorList>
    </citation>
    <scope>NUCLEOTIDE SEQUENCE [LARGE SCALE GENOMIC DNA]</scope>
    <source>
        <strain evidence="2 3">NBRC 109434</strain>
    </source>
</reference>
<dbReference type="EMBL" id="BKAL01000001">
    <property type="protein sequence ID" value="GEP67416.1"/>
    <property type="molecule type" value="Genomic_DNA"/>
</dbReference>
<gene>
    <name evidence="2" type="ORF">CSO01_01310</name>
</gene>
<dbReference type="AlphaFoldDB" id="A0A512P892"/>
<keyword evidence="3" id="KW-1185">Reference proteome</keyword>
<evidence type="ECO:0000256" key="1">
    <source>
        <dbReference type="SAM" id="MobiDB-lite"/>
    </source>
</evidence>
<feature type="compositionally biased region" description="Basic and acidic residues" evidence="1">
    <location>
        <begin position="71"/>
        <end position="85"/>
    </location>
</feature>
<sequence>MTLSVPIRIRNGGSDLPDREPATGLERAERSAPVSVPVPIVATPGPVPDAEGTPDRHGTPAWRGNAHGRGRAWDDAGTEARCDTT</sequence>